<gene>
    <name evidence="1" type="ORF">LshimejAT787_0113130</name>
</gene>
<accession>A0A9P3PF72</accession>
<name>A0A9P3PF72_LYOSH</name>
<evidence type="ECO:0000313" key="1">
    <source>
        <dbReference type="EMBL" id="GLB34429.1"/>
    </source>
</evidence>
<comment type="caution">
    <text evidence="1">The sequence shown here is derived from an EMBL/GenBank/DDBJ whole genome shotgun (WGS) entry which is preliminary data.</text>
</comment>
<dbReference type="EMBL" id="BRPK01000001">
    <property type="protein sequence ID" value="GLB34429.1"/>
    <property type="molecule type" value="Genomic_DNA"/>
</dbReference>
<dbReference type="AlphaFoldDB" id="A0A9P3PF72"/>
<protein>
    <submittedName>
        <fullName evidence="1">Uncharacterized protein</fullName>
    </submittedName>
</protein>
<dbReference type="Proteomes" id="UP001063166">
    <property type="component" value="Unassembled WGS sequence"/>
</dbReference>
<keyword evidence="2" id="KW-1185">Reference proteome</keyword>
<proteinExistence type="predicted"/>
<sequence>MLRWGSFCLTCQPDGAKIAFSTPSLWPNIHVSALHPMKYLAAYLKSSGSHGLLNIYHDGVVWTYGRNQILWTPYFLSSHLESKRAPILEESAVQVEDSLKAVLYVDSRALPNSAYRRSSTEHYPRARMAMECLLAPAHSDNDALPPLAPTTSTIRSPHLRKVPARSHCPGTYLEMCRLALKLHVQEYILMVFPP</sequence>
<evidence type="ECO:0000313" key="2">
    <source>
        <dbReference type="Proteomes" id="UP001063166"/>
    </source>
</evidence>
<organism evidence="1 2">
    <name type="scientific">Lyophyllum shimeji</name>
    <name type="common">Hon-shimeji</name>
    <name type="synonym">Tricholoma shimeji</name>
    <dbReference type="NCBI Taxonomy" id="47721"/>
    <lineage>
        <taxon>Eukaryota</taxon>
        <taxon>Fungi</taxon>
        <taxon>Dikarya</taxon>
        <taxon>Basidiomycota</taxon>
        <taxon>Agaricomycotina</taxon>
        <taxon>Agaricomycetes</taxon>
        <taxon>Agaricomycetidae</taxon>
        <taxon>Agaricales</taxon>
        <taxon>Tricholomatineae</taxon>
        <taxon>Lyophyllaceae</taxon>
        <taxon>Lyophyllum</taxon>
    </lineage>
</organism>
<reference evidence="1" key="1">
    <citation type="submission" date="2022-07" db="EMBL/GenBank/DDBJ databases">
        <title>The genome of Lyophyllum shimeji provides insight into the initial evolution of ectomycorrhizal fungal genome.</title>
        <authorList>
            <person name="Kobayashi Y."/>
            <person name="Shibata T."/>
            <person name="Hirakawa H."/>
            <person name="Shigenobu S."/>
            <person name="Nishiyama T."/>
            <person name="Yamada A."/>
            <person name="Hasebe M."/>
            <person name="Kawaguchi M."/>
        </authorList>
    </citation>
    <scope>NUCLEOTIDE SEQUENCE</scope>
    <source>
        <strain evidence="1">AT787</strain>
    </source>
</reference>